<dbReference type="KEGG" id="msd:MYSTI_00620"/>
<protein>
    <submittedName>
        <fullName evidence="2">Uncharacterized protein</fullName>
    </submittedName>
</protein>
<keyword evidence="1" id="KW-1133">Transmembrane helix</keyword>
<dbReference type="RefSeq" id="WP_015346233.1">
    <property type="nucleotide sequence ID" value="NC_020126.1"/>
</dbReference>
<name>L7U2E4_MYXSD</name>
<dbReference type="Proteomes" id="UP000011131">
    <property type="component" value="Chromosome"/>
</dbReference>
<gene>
    <name evidence="2" type="ordered locus">MYSTI_00620</name>
</gene>
<dbReference type="HOGENOM" id="CLU_044834_0_0_7"/>
<keyword evidence="1" id="KW-0472">Membrane</keyword>
<feature type="transmembrane region" description="Helical" evidence="1">
    <location>
        <begin position="445"/>
        <end position="465"/>
    </location>
</feature>
<keyword evidence="3" id="KW-1185">Reference proteome</keyword>
<evidence type="ECO:0000313" key="2">
    <source>
        <dbReference type="EMBL" id="AGC41970.1"/>
    </source>
</evidence>
<sequence>MRAAPSLARQWLTVARLEQVERRRIRRSHPDRAAGQTPLVTQFDLRWCVREGQAPCSALVKSTDPALPSSAVEPLRELEAHARDAAAFFTDLGLGDGAAHPDLLLIANLAEPNARSITSADELGGCEGVLRDSSLCQGQGAILFGVRATQLCTDADVVTHELSHVWLRPRLGEGRWSLDAAGTSNDPALIKEGLADFHAALKSGDPLWGEHSAFPTEAARSLRVKVSFPEARTGFAHGDSLALSSALWEVHAHAKALFVQGLTRYLVQTASPPTALAPWARGLAVELEKLDPALGATWLRTAEQHGLLLEERVLDLRVGAMTRAPADAFLVPGRRDVPEASVPRSVLQFRGDAPTAGKALLALRAGPRAEQDLEVVLRPGAPVDEATALGARVRFTQVGGRLEAPLELPRGPYYVQLLHRGEAATWVDDLSIRLVETPPPPAPSLLAVGVGLLAASTFALAALRWRRGKRAATARLHQGA</sequence>
<dbReference type="eggNOG" id="ENOG503195T">
    <property type="taxonomic scope" value="Bacteria"/>
</dbReference>
<reference evidence="2 3" key="1">
    <citation type="journal article" date="2013" name="Genome Announc.">
        <title>Complete genome sequence of Myxococcus stipitatus strain DSM 14675, a fruiting myxobacterium.</title>
        <authorList>
            <person name="Huntley S."/>
            <person name="Kneip S."/>
            <person name="Treuner-Lange A."/>
            <person name="Sogaard-Andersen L."/>
        </authorList>
    </citation>
    <scope>NUCLEOTIDE SEQUENCE [LARGE SCALE GENOMIC DNA]</scope>
    <source>
        <strain evidence="3">DSM 14675 / JCM 12634 / Mx s8</strain>
    </source>
</reference>
<keyword evidence="1" id="KW-0812">Transmembrane</keyword>
<evidence type="ECO:0000313" key="3">
    <source>
        <dbReference type="Proteomes" id="UP000011131"/>
    </source>
</evidence>
<dbReference type="SUPFAM" id="SSF55486">
    <property type="entry name" value="Metalloproteases ('zincins'), catalytic domain"/>
    <property type="match status" value="1"/>
</dbReference>
<organism evidence="2 3">
    <name type="scientific">Myxococcus stipitatus (strain DSM 14675 / JCM 12634 / Mx s8)</name>
    <dbReference type="NCBI Taxonomy" id="1278073"/>
    <lineage>
        <taxon>Bacteria</taxon>
        <taxon>Pseudomonadati</taxon>
        <taxon>Myxococcota</taxon>
        <taxon>Myxococcia</taxon>
        <taxon>Myxococcales</taxon>
        <taxon>Cystobacterineae</taxon>
        <taxon>Myxococcaceae</taxon>
        <taxon>Myxococcus</taxon>
    </lineage>
</organism>
<dbReference type="EMBL" id="CP004025">
    <property type="protein sequence ID" value="AGC41970.1"/>
    <property type="molecule type" value="Genomic_DNA"/>
</dbReference>
<evidence type="ECO:0000256" key="1">
    <source>
        <dbReference type="SAM" id="Phobius"/>
    </source>
</evidence>
<dbReference type="PATRIC" id="fig|1278073.3.peg.646"/>
<accession>L7U2E4</accession>
<proteinExistence type="predicted"/>
<dbReference type="AlphaFoldDB" id="L7U2E4"/>